<organism evidence="1 2">
    <name type="scientific">Spirulina subsalsa FACHB-351</name>
    <dbReference type="NCBI Taxonomy" id="234711"/>
    <lineage>
        <taxon>Bacteria</taxon>
        <taxon>Bacillati</taxon>
        <taxon>Cyanobacteriota</taxon>
        <taxon>Cyanophyceae</taxon>
        <taxon>Spirulinales</taxon>
        <taxon>Spirulinaceae</taxon>
        <taxon>Spirulina</taxon>
    </lineage>
</organism>
<dbReference type="RefSeq" id="WP_265266263.1">
    <property type="nucleotide sequence ID" value="NZ_JAIHOM010000128.1"/>
</dbReference>
<accession>A0ABT3LA62</accession>
<keyword evidence="2" id="KW-1185">Reference proteome</keyword>
<evidence type="ECO:0000313" key="2">
    <source>
        <dbReference type="Proteomes" id="UP001526426"/>
    </source>
</evidence>
<dbReference type="Proteomes" id="UP001526426">
    <property type="component" value="Unassembled WGS sequence"/>
</dbReference>
<gene>
    <name evidence="1" type="ORF">K4A83_19065</name>
</gene>
<dbReference type="EMBL" id="JAIHOM010000128">
    <property type="protein sequence ID" value="MCW6038357.1"/>
    <property type="molecule type" value="Genomic_DNA"/>
</dbReference>
<evidence type="ECO:0000313" key="1">
    <source>
        <dbReference type="EMBL" id="MCW6038357.1"/>
    </source>
</evidence>
<comment type="caution">
    <text evidence="1">The sequence shown here is derived from an EMBL/GenBank/DDBJ whole genome shotgun (WGS) entry which is preliminary data.</text>
</comment>
<reference evidence="1 2" key="1">
    <citation type="submission" date="2021-08" db="EMBL/GenBank/DDBJ databases">
        <title>Draft genome sequence of Spirulina subsalsa with high tolerance to salinity and hype-accumulation of phycocyanin.</title>
        <authorList>
            <person name="Pei H."/>
            <person name="Jiang L."/>
        </authorList>
    </citation>
    <scope>NUCLEOTIDE SEQUENCE [LARGE SCALE GENOMIC DNA]</scope>
    <source>
        <strain evidence="1 2">FACHB-351</strain>
    </source>
</reference>
<protein>
    <submittedName>
        <fullName evidence="1">Uncharacterized protein</fullName>
    </submittedName>
</protein>
<proteinExistence type="predicted"/>
<sequence>MTCEHCRPLKIVPEITSPEQLSQTLRGIREAIASGVLAIDQDASRQKTPFPWTGQATPQPPSLNQHLYCTFCGQRFRLWAETSSGTQGYFTREDDSP</sequence>
<name>A0ABT3LA62_9CYAN</name>